<proteinExistence type="predicted"/>
<dbReference type="AlphaFoldDB" id="A0A2S6IEU0"/>
<dbReference type="RefSeq" id="WP_104516608.1">
    <property type="nucleotide sequence ID" value="NZ_MQVW01000014.1"/>
</dbReference>
<keyword evidence="3" id="KW-1185">Reference proteome</keyword>
<reference evidence="2 3" key="1">
    <citation type="submission" date="2018-02" db="EMBL/GenBank/DDBJ databases">
        <title>Genomic Encyclopedia of Archaeal and Bacterial Type Strains, Phase II (KMG-II): from individual species to whole genera.</title>
        <authorList>
            <person name="Goeker M."/>
        </authorList>
    </citation>
    <scope>NUCLEOTIDE SEQUENCE [LARGE SCALE GENOMIC DNA]</scope>
    <source>
        <strain evidence="2 3">DSM 16809</strain>
    </source>
</reference>
<dbReference type="EMBL" id="PTJE01000009">
    <property type="protein sequence ID" value="PPK92719.1"/>
    <property type="molecule type" value="Genomic_DNA"/>
</dbReference>
<organism evidence="2 3">
    <name type="scientific">Nonlabens xylanidelens</name>
    <dbReference type="NCBI Taxonomy" id="191564"/>
    <lineage>
        <taxon>Bacteria</taxon>
        <taxon>Pseudomonadati</taxon>
        <taxon>Bacteroidota</taxon>
        <taxon>Flavobacteriia</taxon>
        <taxon>Flavobacteriales</taxon>
        <taxon>Flavobacteriaceae</taxon>
        <taxon>Nonlabens</taxon>
    </lineage>
</organism>
<gene>
    <name evidence="2" type="ORF">LY01_02804</name>
</gene>
<dbReference type="OrthoDB" id="883085at2"/>
<evidence type="ECO:0000313" key="2">
    <source>
        <dbReference type="EMBL" id="PPK92719.1"/>
    </source>
</evidence>
<dbReference type="Proteomes" id="UP000239002">
    <property type="component" value="Unassembled WGS sequence"/>
</dbReference>
<evidence type="ECO:0000259" key="1">
    <source>
        <dbReference type="PROSITE" id="PS50075"/>
    </source>
</evidence>
<dbReference type="InterPro" id="IPR036736">
    <property type="entry name" value="ACP-like_sf"/>
</dbReference>
<name>A0A2S6IEU0_9FLAO</name>
<evidence type="ECO:0000313" key="3">
    <source>
        <dbReference type="Proteomes" id="UP000239002"/>
    </source>
</evidence>
<dbReference type="SUPFAM" id="SSF47336">
    <property type="entry name" value="ACP-like"/>
    <property type="match status" value="1"/>
</dbReference>
<dbReference type="PROSITE" id="PS50075">
    <property type="entry name" value="CARRIER"/>
    <property type="match status" value="1"/>
</dbReference>
<comment type="caution">
    <text evidence="2">The sequence shown here is derived from an EMBL/GenBank/DDBJ whole genome shotgun (WGS) entry which is preliminary data.</text>
</comment>
<dbReference type="InterPro" id="IPR009081">
    <property type="entry name" value="PP-bd_ACP"/>
</dbReference>
<sequence>MGLDSVELLVTVERKFKIEIPNQESERINTVQEFVNSVFDKINIATINEESIKENVFLRLIKCLNQLGISCSPLDGNILIKDLFITSHLHDLWTRLQFSLELFLPALSDNDIDPNLDTHVKIFGFKTIKRNQPITSGTLNQLVDWIISINFESLINFNSISNLYEIERTICGLINRNIGIPINEIEMHHSINADLGID</sequence>
<dbReference type="Gene3D" id="1.10.1200.10">
    <property type="entry name" value="ACP-like"/>
    <property type="match status" value="1"/>
</dbReference>
<protein>
    <submittedName>
        <fullName evidence="2">Acyl carrier protein</fullName>
    </submittedName>
</protein>
<feature type="domain" description="Carrier" evidence="1">
    <location>
        <begin position="1"/>
        <end position="42"/>
    </location>
</feature>
<accession>A0A2S6IEU0</accession>